<dbReference type="EMBL" id="QXFX01000168">
    <property type="protein sequence ID" value="KAE9127846.1"/>
    <property type="molecule type" value="Genomic_DNA"/>
</dbReference>
<feature type="domain" description="Tc1-like transposase DDE" evidence="1">
    <location>
        <begin position="9"/>
        <end position="106"/>
    </location>
</feature>
<dbReference type="Proteomes" id="UP000476176">
    <property type="component" value="Unassembled WGS sequence"/>
</dbReference>
<evidence type="ECO:0000313" key="3">
    <source>
        <dbReference type="EMBL" id="KAE9245984.1"/>
    </source>
</evidence>
<name>A0A6G0LRF0_9STRA</name>
<sequence length="108" mass="12138">MRAVDKNTASKGPNIHVIPCIAEEGLEYSERRFGSFAPEKCNEFMHRLLDHIATTTSLDNVVIVVDNVPCHKNVEDIFDEVEFAEAKLMRLGPYSPMLNPIENCVSAF</sequence>
<comment type="caution">
    <text evidence="2">The sequence shown here is derived from an EMBL/GenBank/DDBJ whole genome shotgun (WGS) entry which is preliminary data.</text>
</comment>
<evidence type="ECO:0000313" key="2">
    <source>
        <dbReference type="EMBL" id="KAE9127846.1"/>
    </source>
</evidence>
<dbReference type="Proteomes" id="UP000488956">
    <property type="component" value="Unassembled WGS sequence"/>
</dbReference>
<gene>
    <name evidence="3" type="ORF">PF004_g5020</name>
    <name evidence="2" type="ORF">PF010_g4746</name>
</gene>
<accession>A0A6G0LRF0</accession>
<dbReference type="AlphaFoldDB" id="A0A6G0LRF0"/>
<dbReference type="InterPro" id="IPR036397">
    <property type="entry name" value="RNaseH_sf"/>
</dbReference>
<proteinExistence type="predicted"/>
<protein>
    <recommendedName>
        <fullName evidence="1">Tc1-like transposase DDE domain-containing protein</fullName>
    </recommendedName>
</protein>
<dbReference type="GO" id="GO:0003676">
    <property type="term" value="F:nucleic acid binding"/>
    <property type="evidence" value="ECO:0007669"/>
    <property type="project" value="InterPro"/>
</dbReference>
<dbReference type="Pfam" id="PF13358">
    <property type="entry name" value="DDE_3"/>
    <property type="match status" value="1"/>
</dbReference>
<organism evidence="2 5">
    <name type="scientific">Phytophthora fragariae</name>
    <dbReference type="NCBI Taxonomy" id="53985"/>
    <lineage>
        <taxon>Eukaryota</taxon>
        <taxon>Sar</taxon>
        <taxon>Stramenopiles</taxon>
        <taxon>Oomycota</taxon>
        <taxon>Peronosporomycetes</taxon>
        <taxon>Peronosporales</taxon>
        <taxon>Peronosporaceae</taxon>
        <taxon>Phytophthora</taxon>
    </lineage>
</organism>
<reference evidence="4 5" key="1">
    <citation type="submission" date="2018-09" db="EMBL/GenBank/DDBJ databases">
        <title>Genomic investigation of the strawberry pathogen Phytophthora fragariae indicates pathogenicity is determined by transcriptional variation in three key races.</title>
        <authorList>
            <person name="Adams T.M."/>
            <person name="Armitage A.D."/>
            <person name="Sobczyk M.K."/>
            <person name="Bates H.J."/>
            <person name="Dunwell J.M."/>
            <person name="Nellist C.F."/>
            <person name="Harrison R.J."/>
        </authorList>
    </citation>
    <scope>NUCLEOTIDE SEQUENCE [LARGE SCALE GENOMIC DNA]</scope>
    <source>
        <strain evidence="3 4">BC-23</strain>
        <strain evidence="2 5">ONT-3</strain>
    </source>
</reference>
<evidence type="ECO:0000259" key="1">
    <source>
        <dbReference type="Pfam" id="PF13358"/>
    </source>
</evidence>
<evidence type="ECO:0000313" key="5">
    <source>
        <dbReference type="Proteomes" id="UP000488956"/>
    </source>
</evidence>
<dbReference type="Gene3D" id="3.30.420.10">
    <property type="entry name" value="Ribonuclease H-like superfamily/Ribonuclease H"/>
    <property type="match status" value="1"/>
</dbReference>
<evidence type="ECO:0000313" key="4">
    <source>
        <dbReference type="Proteomes" id="UP000476176"/>
    </source>
</evidence>
<dbReference type="EMBL" id="QXGC01000180">
    <property type="protein sequence ID" value="KAE9245984.1"/>
    <property type="molecule type" value="Genomic_DNA"/>
</dbReference>
<dbReference type="InterPro" id="IPR038717">
    <property type="entry name" value="Tc1-like_DDE_dom"/>
</dbReference>